<keyword evidence="7" id="KW-0460">Magnesium</keyword>
<dbReference type="InterPro" id="IPR005835">
    <property type="entry name" value="NTP_transferase_dom"/>
</dbReference>
<evidence type="ECO:0000256" key="5">
    <source>
        <dbReference type="ARBA" id="ARBA00022695"/>
    </source>
</evidence>
<evidence type="ECO:0000256" key="3">
    <source>
        <dbReference type="ARBA" id="ARBA00012461"/>
    </source>
</evidence>
<name>A0A7R8ZY06_9CRUS</name>
<dbReference type="GO" id="GO:0008879">
    <property type="term" value="F:glucose-1-phosphate thymidylyltransferase activity"/>
    <property type="evidence" value="ECO:0007669"/>
    <property type="project" value="UniProtKB-EC"/>
</dbReference>
<dbReference type="PANTHER" id="PTHR43532:SF1">
    <property type="entry name" value="GLUCOSE-1-PHOSPHATE THYMIDYLYLTRANSFERASE 1"/>
    <property type="match status" value="1"/>
</dbReference>
<accession>A0A7R8ZY06</accession>
<evidence type="ECO:0000256" key="7">
    <source>
        <dbReference type="ARBA" id="ARBA00022842"/>
    </source>
</evidence>
<dbReference type="EC" id="2.7.7.24" evidence="3"/>
<keyword evidence="5" id="KW-0548">Nucleotidyltransferase</keyword>
<dbReference type="PANTHER" id="PTHR43532">
    <property type="entry name" value="GLUCOSE-1-PHOSPHATE THYMIDYLYLTRANSFERASE"/>
    <property type="match status" value="1"/>
</dbReference>
<evidence type="ECO:0000256" key="8">
    <source>
        <dbReference type="ARBA" id="ARBA00049336"/>
    </source>
</evidence>
<comment type="catalytic activity">
    <reaction evidence="8">
        <text>dTTP + alpha-D-glucose 1-phosphate + H(+) = dTDP-alpha-D-glucose + diphosphate</text>
        <dbReference type="Rhea" id="RHEA:15225"/>
        <dbReference type="ChEBI" id="CHEBI:15378"/>
        <dbReference type="ChEBI" id="CHEBI:33019"/>
        <dbReference type="ChEBI" id="CHEBI:37568"/>
        <dbReference type="ChEBI" id="CHEBI:57477"/>
        <dbReference type="ChEBI" id="CHEBI:58601"/>
        <dbReference type="EC" id="2.7.7.24"/>
    </reaction>
</comment>
<dbReference type="OrthoDB" id="331544at2759"/>
<evidence type="ECO:0000256" key="4">
    <source>
        <dbReference type="ARBA" id="ARBA00022679"/>
    </source>
</evidence>
<dbReference type="AlphaFoldDB" id="A0A7R8ZY06"/>
<proteinExistence type="inferred from homology"/>
<gene>
    <name evidence="9" type="ORF">CTOB1V02_LOCUS16447</name>
</gene>
<sequence>MVFAYQVADPERYGVVEFDENQNAISIEEKPKKPKSNFAVPGLYFYDNEVVDIAKNLEPSARGEYEITDVNKTYLERGKLK</sequence>
<dbReference type="Gene3D" id="3.90.550.10">
    <property type="entry name" value="Spore Coat Polysaccharide Biosynthesis Protein SpsA, Chain A"/>
    <property type="match status" value="1"/>
</dbReference>
<evidence type="ECO:0000256" key="2">
    <source>
        <dbReference type="ARBA" id="ARBA00010480"/>
    </source>
</evidence>
<feature type="non-terminal residue" evidence="9">
    <location>
        <position position="81"/>
    </location>
</feature>
<reference evidence="9" key="1">
    <citation type="submission" date="2020-11" db="EMBL/GenBank/DDBJ databases">
        <authorList>
            <person name="Tran Van P."/>
        </authorList>
    </citation>
    <scope>NUCLEOTIDE SEQUENCE</scope>
</reference>
<evidence type="ECO:0000313" key="9">
    <source>
        <dbReference type="EMBL" id="CAD7238632.1"/>
    </source>
</evidence>
<keyword evidence="4" id="KW-0808">Transferase</keyword>
<keyword evidence="6" id="KW-0479">Metal-binding</keyword>
<dbReference type="InterPro" id="IPR029044">
    <property type="entry name" value="Nucleotide-diphossugar_trans"/>
</dbReference>
<dbReference type="GO" id="GO:0046872">
    <property type="term" value="F:metal ion binding"/>
    <property type="evidence" value="ECO:0007669"/>
    <property type="project" value="UniProtKB-KW"/>
</dbReference>
<evidence type="ECO:0000256" key="6">
    <source>
        <dbReference type="ARBA" id="ARBA00022723"/>
    </source>
</evidence>
<comment type="similarity">
    <text evidence="2">Belongs to the glucose-1-phosphate thymidylyltransferase family.</text>
</comment>
<dbReference type="InterPro" id="IPR005907">
    <property type="entry name" value="G1P_thy_trans_s"/>
</dbReference>
<evidence type="ECO:0000256" key="1">
    <source>
        <dbReference type="ARBA" id="ARBA00001946"/>
    </source>
</evidence>
<organism evidence="9">
    <name type="scientific">Cyprideis torosa</name>
    <dbReference type="NCBI Taxonomy" id="163714"/>
    <lineage>
        <taxon>Eukaryota</taxon>
        <taxon>Metazoa</taxon>
        <taxon>Ecdysozoa</taxon>
        <taxon>Arthropoda</taxon>
        <taxon>Crustacea</taxon>
        <taxon>Oligostraca</taxon>
        <taxon>Ostracoda</taxon>
        <taxon>Podocopa</taxon>
        <taxon>Podocopida</taxon>
        <taxon>Cytherocopina</taxon>
        <taxon>Cytheroidea</taxon>
        <taxon>Cytherideidae</taxon>
        <taxon>Cyprideis</taxon>
    </lineage>
</organism>
<dbReference type="EMBL" id="OB705468">
    <property type="protein sequence ID" value="CAD7238632.1"/>
    <property type="molecule type" value="Genomic_DNA"/>
</dbReference>
<dbReference type="Pfam" id="PF00483">
    <property type="entry name" value="NTP_transferase"/>
    <property type="match status" value="1"/>
</dbReference>
<protein>
    <recommendedName>
        <fullName evidence="3">glucose-1-phosphate thymidylyltransferase</fullName>
        <ecNumber evidence="3">2.7.7.24</ecNumber>
    </recommendedName>
</protein>
<dbReference type="SUPFAM" id="SSF53448">
    <property type="entry name" value="Nucleotide-diphospho-sugar transferases"/>
    <property type="match status" value="1"/>
</dbReference>
<comment type="cofactor">
    <cofactor evidence="1">
        <name>Mg(2+)</name>
        <dbReference type="ChEBI" id="CHEBI:18420"/>
    </cofactor>
</comment>